<name>A0A225D657_9BACT</name>
<comment type="caution">
    <text evidence="1">The sequence shown here is derived from an EMBL/GenBank/DDBJ whole genome shotgun (WGS) entry which is preliminary data.</text>
</comment>
<dbReference type="Gene3D" id="3.40.50.300">
    <property type="entry name" value="P-loop containing nucleotide triphosphate hydrolases"/>
    <property type="match status" value="1"/>
</dbReference>
<dbReference type="OrthoDB" id="466583at2"/>
<evidence type="ECO:0008006" key="3">
    <source>
        <dbReference type="Google" id="ProtNLM"/>
    </source>
</evidence>
<reference evidence="2" key="1">
    <citation type="submission" date="2017-06" db="EMBL/GenBank/DDBJ databases">
        <title>Genome analysis of Fimbriiglobus ruber SP5, the first member of the order Planctomycetales with confirmed chitinolytic capability.</title>
        <authorList>
            <person name="Ravin N.V."/>
            <person name="Rakitin A.L."/>
            <person name="Ivanova A.A."/>
            <person name="Beletsky A.V."/>
            <person name="Kulichevskaya I.S."/>
            <person name="Mardanov A.V."/>
            <person name="Dedysh S.N."/>
        </authorList>
    </citation>
    <scope>NUCLEOTIDE SEQUENCE [LARGE SCALE GENOMIC DNA]</scope>
    <source>
        <strain evidence="2">SP5</strain>
    </source>
</reference>
<accession>A0A225D657</accession>
<gene>
    <name evidence="1" type="ORF">FRUB_09026</name>
</gene>
<dbReference type="RefSeq" id="WP_088259460.1">
    <property type="nucleotide sequence ID" value="NZ_NIDE01000017.1"/>
</dbReference>
<evidence type="ECO:0000313" key="1">
    <source>
        <dbReference type="EMBL" id="OWK36463.1"/>
    </source>
</evidence>
<proteinExistence type="predicted"/>
<dbReference type="SUPFAM" id="SSF52540">
    <property type="entry name" value="P-loop containing nucleoside triphosphate hydrolases"/>
    <property type="match status" value="1"/>
</dbReference>
<organism evidence="1 2">
    <name type="scientific">Fimbriiglobus ruber</name>
    <dbReference type="NCBI Taxonomy" id="1908690"/>
    <lineage>
        <taxon>Bacteria</taxon>
        <taxon>Pseudomonadati</taxon>
        <taxon>Planctomycetota</taxon>
        <taxon>Planctomycetia</taxon>
        <taxon>Gemmatales</taxon>
        <taxon>Gemmataceae</taxon>
        <taxon>Fimbriiglobus</taxon>
    </lineage>
</organism>
<dbReference type="InterPro" id="IPR027417">
    <property type="entry name" value="P-loop_NTPase"/>
</dbReference>
<dbReference type="EMBL" id="NIDE01000017">
    <property type="protein sequence ID" value="OWK36463.1"/>
    <property type="molecule type" value="Genomic_DNA"/>
</dbReference>
<keyword evidence="2" id="KW-1185">Reference proteome</keyword>
<sequence length="652" mass="71379">MPKDPDDLRAGDCPLLAKHSADAGGPVAAYNGIAADLRALRADPELARLADHPEFQKAVAAPLERVRRDLTRARYCVGFIGLSQAGKSTTVNNLLGSEVCKSGTGKATSSQPARMFRAAADGLDVAYLTAANFEARRLELCKEIGLPSPGADDDLFAQLKDDAVFADVQDKPRLKKDREFLGVFLRSRRACGADYLRADGRVDSGLPFADRLKYTTHAEGAPENQTLLIKEARFHLALPALPDDLEICDLPGLGSERTVDDLVTFEYLPDLNGGLLFVNASMNMKDISLTNAFNRFRRAFDGNISSRAWVVFTKVDGLSDNYFRPGKENIFTVVREVLEEHQIPLSQVCFVSNELYKELSTEPPAGRRAWAARRLKQPADRPVPETCPPELRAAWEALVEDGGISRLRALVTTDVARSLAAEIRAAVERDLAKIRRDLDHRKATEKARLAGGGQLHEKVGTCRAVVMSLEQALTDEPGSFGMTQRAEELRGRLRQLLDNPETRKVITGLAPVKLPNEFRIHARLLSHTFQTEVGLKVVDPTYEEVGRMLEPLPRVPVGGAAACGAAWQALRDEDAAPAAWAGRLPGFGSDEFAEWLRHAAENGDALTGTVYLDIMFDKINAAVLATMHAIRDRLRARLGEVAAELELLTAAP</sequence>
<protein>
    <recommendedName>
        <fullName evidence="3">Dynamin family protein</fullName>
    </recommendedName>
</protein>
<dbReference type="AlphaFoldDB" id="A0A225D657"/>
<dbReference type="Proteomes" id="UP000214646">
    <property type="component" value="Unassembled WGS sequence"/>
</dbReference>
<evidence type="ECO:0000313" key="2">
    <source>
        <dbReference type="Proteomes" id="UP000214646"/>
    </source>
</evidence>